<feature type="transmembrane region" description="Helical" evidence="2">
    <location>
        <begin position="347"/>
        <end position="368"/>
    </location>
</feature>
<gene>
    <name evidence="4" type="ORF">NCTC13184_00025</name>
</gene>
<feature type="transmembrane region" description="Helical" evidence="2">
    <location>
        <begin position="304"/>
        <end position="326"/>
    </location>
</feature>
<feature type="transmembrane region" description="Helical" evidence="2">
    <location>
        <begin position="274"/>
        <end position="292"/>
    </location>
</feature>
<evidence type="ECO:0000313" key="5">
    <source>
        <dbReference type="Proteomes" id="UP000255082"/>
    </source>
</evidence>
<dbReference type="AlphaFoldDB" id="A0A378WJX2"/>
<evidence type="ECO:0000256" key="1">
    <source>
        <dbReference type="SAM" id="MobiDB-lite"/>
    </source>
</evidence>
<reference evidence="4 5" key="1">
    <citation type="submission" date="2018-06" db="EMBL/GenBank/DDBJ databases">
        <authorList>
            <consortium name="Pathogen Informatics"/>
            <person name="Doyle S."/>
        </authorList>
    </citation>
    <scope>NUCLEOTIDE SEQUENCE [LARGE SCALE GENOMIC DNA]</scope>
    <source>
        <strain evidence="4 5">NCTC13184</strain>
    </source>
</reference>
<accession>A0A378WJX2</accession>
<dbReference type="Proteomes" id="UP000255082">
    <property type="component" value="Unassembled WGS sequence"/>
</dbReference>
<proteinExistence type="predicted"/>
<feature type="compositionally biased region" description="Pro residues" evidence="1">
    <location>
        <begin position="433"/>
        <end position="459"/>
    </location>
</feature>
<feature type="region of interest" description="Disordered" evidence="1">
    <location>
        <begin position="26"/>
        <end position="52"/>
    </location>
</feature>
<keyword evidence="2" id="KW-0472">Membrane</keyword>
<evidence type="ECO:0000256" key="2">
    <source>
        <dbReference type="SAM" id="Phobius"/>
    </source>
</evidence>
<feature type="transmembrane region" description="Helical" evidence="2">
    <location>
        <begin position="374"/>
        <end position="395"/>
    </location>
</feature>
<evidence type="ECO:0000256" key="3">
    <source>
        <dbReference type="SAM" id="SignalP"/>
    </source>
</evidence>
<feature type="chain" id="PRO_5016672860" description="TrbL/VirB6 plasmid conjugal transfer protein" evidence="3">
    <location>
        <begin position="26"/>
        <end position="518"/>
    </location>
</feature>
<keyword evidence="3" id="KW-0732">Signal</keyword>
<evidence type="ECO:0008006" key="6">
    <source>
        <dbReference type="Google" id="ProtNLM"/>
    </source>
</evidence>
<name>A0A378WJX2_9NOCA</name>
<dbReference type="EMBL" id="UGRU01000001">
    <property type="protein sequence ID" value="SUA40704.1"/>
    <property type="molecule type" value="Genomic_DNA"/>
</dbReference>
<feature type="region of interest" description="Disordered" evidence="1">
    <location>
        <begin position="411"/>
        <end position="518"/>
    </location>
</feature>
<feature type="compositionally biased region" description="Low complexity" evidence="1">
    <location>
        <begin position="38"/>
        <end position="51"/>
    </location>
</feature>
<evidence type="ECO:0000313" key="4">
    <source>
        <dbReference type="EMBL" id="SUA40704.1"/>
    </source>
</evidence>
<sequence length="518" mass="51808">MVSLRHAAALLILAAGLTLGSATLAAGQAPTPSPPGSGAPATPGDPGTSTTYGFDGTCDQLHDLLLKLPMVGGFDGDVLSAMCKAGNAATHPGQAADAVRSKAWDSTFGQIVDSMLDGLGQMVGATMTMWARLPNDKLLDSTTLWQRIDSYTRVLQVWMLAISIAVSALRIGVARKHLAAEHAEETFRTLARSVIATWIAGGAILAGARITDRFSEWLLDDTVGPNSGGAAELLVKSYRNSAGLLSPGLVFVVTLVGLLGAISMAALTVIRQAFLVVAVGMFPLTAAASGTAAGRQSFARLGGWIVAFLLFKPVASLIYMIAFVSADQANSESAGNAGSADAAARSLIGIVLLCSAVGVLPALVRLVAPGLSVIGSGGSGAVATGIVAGAAAIAVTGGKALMARGGGSAAAATAGLGAAPPPGPTSTGAGRPMLPPSPPPRGIGAGPPPGPSGPPPRRPGGPGSHRPGGGTVRSSTPTSMGRSVERTGNDTATGTRRPGSEPGWVDPNPHLGNQQIDY</sequence>
<feature type="compositionally biased region" description="Polar residues" evidence="1">
    <location>
        <begin position="472"/>
        <end position="481"/>
    </location>
</feature>
<feature type="transmembrane region" description="Helical" evidence="2">
    <location>
        <begin position="155"/>
        <end position="173"/>
    </location>
</feature>
<protein>
    <recommendedName>
        <fullName evidence="6">TrbL/VirB6 plasmid conjugal transfer protein</fullName>
    </recommendedName>
</protein>
<feature type="signal peptide" evidence="3">
    <location>
        <begin position="1"/>
        <end position="25"/>
    </location>
</feature>
<keyword evidence="2" id="KW-0812">Transmembrane</keyword>
<keyword evidence="2" id="KW-1133">Transmembrane helix</keyword>
<feature type="transmembrane region" description="Helical" evidence="2">
    <location>
        <begin position="194"/>
        <end position="211"/>
    </location>
</feature>
<feature type="transmembrane region" description="Helical" evidence="2">
    <location>
        <begin position="244"/>
        <end position="267"/>
    </location>
</feature>
<feature type="compositionally biased region" description="Gly residues" evidence="1">
    <location>
        <begin position="460"/>
        <end position="471"/>
    </location>
</feature>
<organism evidence="4 5">
    <name type="scientific">Nocardia africana</name>
    <dbReference type="NCBI Taxonomy" id="134964"/>
    <lineage>
        <taxon>Bacteria</taxon>
        <taxon>Bacillati</taxon>
        <taxon>Actinomycetota</taxon>
        <taxon>Actinomycetes</taxon>
        <taxon>Mycobacteriales</taxon>
        <taxon>Nocardiaceae</taxon>
        <taxon>Nocardia</taxon>
    </lineage>
</organism>